<dbReference type="GO" id="GO:0008903">
    <property type="term" value="F:hydroxypyruvate isomerase activity"/>
    <property type="evidence" value="ECO:0007669"/>
    <property type="project" value="TreeGrafter"/>
</dbReference>
<dbReference type="AlphaFoldDB" id="A0A352IYY6"/>
<dbReference type="SUPFAM" id="SSF51658">
    <property type="entry name" value="Xylose isomerase-like"/>
    <property type="match status" value="1"/>
</dbReference>
<dbReference type="Pfam" id="PF01261">
    <property type="entry name" value="AP_endonuc_2"/>
    <property type="match status" value="1"/>
</dbReference>
<name>A0A352IYY6_9GAMM</name>
<gene>
    <name evidence="3" type="ORF">DC045_20650</name>
</gene>
<feature type="domain" description="Xylose isomerase-like TIM barrel" evidence="2">
    <location>
        <begin position="2"/>
        <end position="46"/>
    </location>
</feature>
<dbReference type="InterPro" id="IPR013022">
    <property type="entry name" value="Xyl_isomerase-like_TIM-brl"/>
</dbReference>
<dbReference type="PANTHER" id="PTHR43489">
    <property type="entry name" value="ISOMERASE"/>
    <property type="match status" value="1"/>
</dbReference>
<dbReference type="PANTHER" id="PTHR43489:SF6">
    <property type="entry name" value="HYDROXYPYRUVATE ISOMERASE-RELATED"/>
    <property type="match status" value="1"/>
</dbReference>
<organism evidence="3 4">
    <name type="scientific">Marinobacter adhaerens</name>
    <dbReference type="NCBI Taxonomy" id="1033846"/>
    <lineage>
        <taxon>Bacteria</taxon>
        <taxon>Pseudomonadati</taxon>
        <taxon>Pseudomonadota</taxon>
        <taxon>Gammaproteobacteria</taxon>
        <taxon>Pseudomonadales</taxon>
        <taxon>Marinobacteraceae</taxon>
        <taxon>Marinobacter</taxon>
    </lineage>
</organism>
<dbReference type="Proteomes" id="UP000263489">
    <property type="component" value="Unassembled WGS sequence"/>
</dbReference>
<reference evidence="3 4" key="1">
    <citation type="journal article" date="2018" name="Nat. Biotechnol.">
        <title>A standardized bacterial taxonomy based on genome phylogeny substantially revises the tree of life.</title>
        <authorList>
            <person name="Parks D.H."/>
            <person name="Chuvochina M."/>
            <person name="Waite D.W."/>
            <person name="Rinke C."/>
            <person name="Skarshewski A."/>
            <person name="Chaumeil P.A."/>
            <person name="Hugenholtz P."/>
        </authorList>
    </citation>
    <scope>NUCLEOTIDE SEQUENCE [LARGE SCALE GENOMIC DNA]</scope>
    <source>
        <strain evidence="3">UBA9380</strain>
    </source>
</reference>
<sequence>PGRHEPGTGEINFSNVFAAIDAMGYDGWVSAEYRPTGATGDSLGWFPGKA</sequence>
<evidence type="ECO:0000313" key="3">
    <source>
        <dbReference type="EMBL" id="HBC36669.1"/>
    </source>
</evidence>
<dbReference type="InterPro" id="IPR050417">
    <property type="entry name" value="Sugar_Epim/Isomerase"/>
</dbReference>
<accession>A0A352IYY6</accession>
<evidence type="ECO:0000256" key="1">
    <source>
        <dbReference type="ARBA" id="ARBA00023235"/>
    </source>
</evidence>
<evidence type="ECO:0000259" key="2">
    <source>
        <dbReference type="Pfam" id="PF01261"/>
    </source>
</evidence>
<dbReference type="GO" id="GO:0046487">
    <property type="term" value="P:glyoxylate metabolic process"/>
    <property type="evidence" value="ECO:0007669"/>
    <property type="project" value="TreeGrafter"/>
</dbReference>
<dbReference type="InterPro" id="IPR036237">
    <property type="entry name" value="Xyl_isomerase-like_sf"/>
</dbReference>
<proteinExistence type="predicted"/>
<evidence type="ECO:0000313" key="4">
    <source>
        <dbReference type="Proteomes" id="UP000263489"/>
    </source>
</evidence>
<comment type="caution">
    <text evidence="3">The sequence shown here is derived from an EMBL/GenBank/DDBJ whole genome shotgun (WGS) entry which is preliminary data.</text>
</comment>
<dbReference type="Gene3D" id="3.20.20.150">
    <property type="entry name" value="Divalent-metal-dependent TIM barrel enzymes"/>
    <property type="match status" value="1"/>
</dbReference>
<keyword evidence="1 3" id="KW-0413">Isomerase</keyword>
<keyword evidence="3" id="KW-0670">Pyruvate</keyword>
<feature type="non-terminal residue" evidence="3">
    <location>
        <position position="1"/>
    </location>
</feature>
<protein>
    <submittedName>
        <fullName evidence="3">Hydroxypyruvate isomerase</fullName>
    </submittedName>
</protein>
<dbReference type="EMBL" id="DNNA01000318">
    <property type="protein sequence ID" value="HBC36669.1"/>
    <property type="molecule type" value="Genomic_DNA"/>
</dbReference>